<dbReference type="PROSITE" id="PS50893">
    <property type="entry name" value="ABC_TRANSPORTER_2"/>
    <property type="match status" value="1"/>
</dbReference>
<dbReference type="EMBL" id="FOXO01000003">
    <property type="protein sequence ID" value="SFP51128.1"/>
    <property type="molecule type" value="Genomic_DNA"/>
</dbReference>
<feature type="domain" description="ABC transporter" evidence="4">
    <location>
        <begin position="6"/>
        <end position="238"/>
    </location>
</feature>
<proteinExistence type="predicted"/>
<keyword evidence="6" id="KW-1185">Reference proteome</keyword>
<evidence type="ECO:0000259" key="4">
    <source>
        <dbReference type="PROSITE" id="PS50893"/>
    </source>
</evidence>
<keyword evidence="2" id="KW-0547">Nucleotide-binding</keyword>
<dbReference type="PANTHER" id="PTHR42788">
    <property type="entry name" value="TAURINE IMPORT ATP-BINDING PROTEIN-RELATED"/>
    <property type="match status" value="1"/>
</dbReference>
<dbReference type="InterPro" id="IPR027417">
    <property type="entry name" value="P-loop_NTPase"/>
</dbReference>
<dbReference type="InterPro" id="IPR050166">
    <property type="entry name" value="ABC_transporter_ATP-bind"/>
</dbReference>
<dbReference type="PROSITE" id="PS00211">
    <property type="entry name" value="ABC_TRANSPORTER_1"/>
    <property type="match status" value="1"/>
</dbReference>
<keyword evidence="1" id="KW-0813">Transport</keyword>
<protein>
    <submittedName>
        <fullName evidence="5">NitT/TauT family transport system ATP-binding protein</fullName>
    </submittedName>
</protein>
<organism evidence="5 6">
    <name type="scientific">Butyrivibrio proteoclasticus</name>
    <dbReference type="NCBI Taxonomy" id="43305"/>
    <lineage>
        <taxon>Bacteria</taxon>
        <taxon>Bacillati</taxon>
        <taxon>Bacillota</taxon>
        <taxon>Clostridia</taxon>
        <taxon>Lachnospirales</taxon>
        <taxon>Lachnospiraceae</taxon>
        <taxon>Butyrivibrio</taxon>
    </lineage>
</organism>
<keyword evidence="3 5" id="KW-0067">ATP-binding</keyword>
<dbReference type="SMART" id="SM00382">
    <property type="entry name" value="AAA"/>
    <property type="match status" value="1"/>
</dbReference>
<evidence type="ECO:0000256" key="1">
    <source>
        <dbReference type="ARBA" id="ARBA00022448"/>
    </source>
</evidence>
<dbReference type="InterPro" id="IPR003593">
    <property type="entry name" value="AAA+_ATPase"/>
</dbReference>
<dbReference type="Proteomes" id="UP000182624">
    <property type="component" value="Unassembled WGS sequence"/>
</dbReference>
<dbReference type="Pfam" id="PF00005">
    <property type="entry name" value="ABC_tran"/>
    <property type="match status" value="1"/>
</dbReference>
<dbReference type="InterPro" id="IPR017871">
    <property type="entry name" value="ABC_transporter-like_CS"/>
</dbReference>
<dbReference type="GO" id="GO:0005524">
    <property type="term" value="F:ATP binding"/>
    <property type="evidence" value="ECO:0007669"/>
    <property type="project" value="UniProtKB-KW"/>
</dbReference>
<evidence type="ECO:0000256" key="3">
    <source>
        <dbReference type="ARBA" id="ARBA00022840"/>
    </source>
</evidence>
<reference evidence="6" key="1">
    <citation type="submission" date="2016-10" db="EMBL/GenBank/DDBJ databases">
        <authorList>
            <person name="Varghese N."/>
            <person name="Submissions S."/>
        </authorList>
    </citation>
    <scope>NUCLEOTIDE SEQUENCE [LARGE SCALE GENOMIC DNA]</scope>
    <source>
        <strain evidence="6">P18</strain>
    </source>
</reference>
<dbReference type="GO" id="GO:0016887">
    <property type="term" value="F:ATP hydrolysis activity"/>
    <property type="evidence" value="ECO:0007669"/>
    <property type="project" value="InterPro"/>
</dbReference>
<dbReference type="OrthoDB" id="9801958at2"/>
<dbReference type="Gene3D" id="3.40.50.300">
    <property type="entry name" value="P-loop containing nucleotide triphosphate hydrolases"/>
    <property type="match status" value="1"/>
</dbReference>
<gene>
    <name evidence="5" type="ORF">SAMN04487928_10318</name>
</gene>
<sequence>MAVGNVEIKDVTKIFRRSDEQETLTALDHINLSVAPGEFVSIVGASGCGKSTLLRIIAGLEKPTLGEAVCDGDVISGTSEKRGLVFQNHALFPWLTVWDNVLFGLKSTGRVGEKNDLAEQLLDQVGLTKFKKSYPNQLSGGMSQRVALARALATEPDVLLLDEPLGALDAFTRMNIQDALIDLWKTREKTMILITHDVDEAIYLSQRVIIMSPRPGRVIETLNIDLPYPRNRSDSNFTYYRNYILEKLDFAQKGGEIEYII</sequence>
<accession>A0A1I5QXY2</accession>
<dbReference type="AlphaFoldDB" id="A0A1I5QXY2"/>
<dbReference type="PANTHER" id="PTHR42788:SF13">
    <property type="entry name" value="ALIPHATIC SULFONATES IMPORT ATP-BINDING PROTEIN SSUB"/>
    <property type="match status" value="1"/>
</dbReference>
<evidence type="ECO:0000313" key="6">
    <source>
        <dbReference type="Proteomes" id="UP000182624"/>
    </source>
</evidence>
<dbReference type="InterPro" id="IPR003439">
    <property type="entry name" value="ABC_transporter-like_ATP-bd"/>
</dbReference>
<dbReference type="CDD" id="cd03293">
    <property type="entry name" value="ABC_NrtD_SsuB_transporters"/>
    <property type="match status" value="1"/>
</dbReference>
<name>A0A1I5QXY2_9FIRM</name>
<dbReference type="RefSeq" id="WP_074883931.1">
    <property type="nucleotide sequence ID" value="NZ_FOXO01000003.1"/>
</dbReference>
<evidence type="ECO:0000313" key="5">
    <source>
        <dbReference type="EMBL" id="SFP51128.1"/>
    </source>
</evidence>
<evidence type="ECO:0000256" key="2">
    <source>
        <dbReference type="ARBA" id="ARBA00022741"/>
    </source>
</evidence>
<dbReference type="SUPFAM" id="SSF52540">
    <property type="entry name" value="P-loop containing nucleoside triphosphate hydrolases"/>
    <property type="match status" value="1"/>
</dbReference>